<accession>A0ABX2FTF7</accession>
<evidence type="ECO:0000313" key="3">
    <source>
        <dbReference type="Proteomes" id="UP000779507"/>
    </source>
</evidence>
<comment type="caution">
    <text evidence="2">The sequence shown here is derived from an EMBL/GenBank/DDBJ whole genome shotgun (WGS) entry which is preliminary data.</text>
</comment>
<keyword evidence="1" id="KW-0732">Signal</keyword>
<dbReference type="RefSeq" id="WP_173811248.1">
    <property type="nucleotide sequence ID" value="NZ_JABSNP010000017.1"/>
</dbReference>
<gene>
    <name evidence="2" type="ORF">HNP98_003318</name>
</gene>
<evidence type="ECO:0000256" key="1">
    <source>
        <dbReference type="SAM" id="SignalP"/>
    </source>
</evidence>
<feature type="chain" id="PRO_5045814683" description="Secreted protein" evidence="1">
    <location>
        <begin position="24"/>
        <end position="76"/>
    </location>
</feature>
<organism evidence="2 3">
    <name type="scientific">Hymenobacter caeli</name>
    <dbReference type="NCBI Taxonomy" id="2735894"/>
    <lineage>
        <taxon>Bacteria</taxon>
        <taxon>Pseudomonadati</taxon>
        <taxon>Bacteroidota</taxon>
        <taxon>Cytophagia</taxon>
        <taxon>Cytophagales</taxon>
        <taxon>Hymenobacteraceae</taxon>
        <taxon>Hymenobacter</taxon>
    </lineage>
</organism>
<sequence>MRHFLLLLVCISGAWLATAPASAAPARRFPAPGNHRPVYTYYHGSSRTHHKRSLLDLFRRHKGGTKTAPHHSRGTR</sequence>
<feature type="signal peptide" evidence="1">
    <location>
        <begin position="1"/>
        <end position="23"/>
    </location>
</feature>
<dbReference type="EMBL" id="JABSNP010000017">
    <property type="protein sequence ID" value="NRT20475.1"/>
    <property type="molecule type" value="Genomic_DNA"/>
</dbReference>
<reference evidence="2 3" key="1">
    <citation type="submission" date="2020-05" db="EMBL/GenBank/DDBJ databases">
        <title>Genomic Encyclopedia of Type Strains, Phase IV (KMG-V): Genome sequencing to study the core and pangenomes of soil and plant-associated prokaryotes.</title>
        <authorList>
            <person name="Whitman W."/>
        </authorList>
    </citation>
    <scope>NUCLEOTIDE SEQUENCE [LARGE SCALE GENOMIC DNA]</scope>
    <source>
        <strain evidence="2 3">9A</strain>
    </source>
</reference>
<evidence type="ECO:0000313" key="2">
    <source>
        <dbReference type="EMBL" id="NRT20475.1"/>
    </source>
</evidence>
<keyword evidence="3" id="KW-1185">Reference proteome</keyword>
<name>A0ABX2FTF7_9BACT</name>
<dbReference type="Proteomes" id="UP000779507">
    <property type="component" value="Unassembled WGS sequence"/>
</dbReference>
<evidence type="ECO:0008006" key="4">
    <source>
        <dbReference type="Google" id="ProtNLM"/>
    </source>
</evidence>
<protein>
    <recommendedName>
        <fullName evidence="4">Secreted protein</fullName>
    </recommendedName>
</protein>
<proteinExistence type="predicted"/>